<evidence type="ECO:0000313" key="2">
    <source>
        <dbReference type="Proteomes" id="UP000008076"/>
    </source>
</evidence>
<dbReference type="Proteomes" id="UP000008076">
    <property type="component" value="Unassembled WGS sequence"/>
</dbReference>
<evidence type="ECO:0000313" key="1">
    <source>
        <dbReference type="EMBL" id="EDR27729.1"/>
    </source>
</evidence>
<dbReference type="AlphaFoldDB" id="B0ECM3"/>
<dbReference type="RefSeq" id="XP_001736049.1">
    <property type="nucleotide sequence ID" value="XM_001735997.1"/>
</dbReference>
<reference evidence="2" key="1">
    <citation type="submission" date="2007-12" db="EMBL/GenBank/DDBJ databases">
        <title>Annotation of Entamoeba dispar SAW760.</title>
        <authorList>
            <person name="Lorenzi H."/>
            <person name="Inman J."/>
            <person name="Schobel S."/>
            <person name="Amedeo P."/>
            <person name="Caler E."/>
        </authorList>
    </citation>
    <scope>NUCLEOTIDE SEQUENCE [LARGE SCALE GENOMIC DNA]</scope>
    <source>
        <strain evidence="2">ATCC PRA-260 / SAW760</strain>
    </source>
</reference>
<protein>
    <submittedName>
        <fullName evidence="1">Uncharacterized protein</fullName>
    </submittedName>
</protein>
<dbReference type="GeneID" id="5881024"/>
<name>B0ECM3_ENTDS</name>
<dbReference type="VEuPathDB" id="AmoebaDB:EDI_113680"/>
<dbReference type="EMBL" id="DS548777">
    <property type="protein sequence ID" value="EDR27729.1"/>
    <property type="molecule type" value="Genomic_DNA"/>
</dbReference>
<proteinExistence type="predicted"/>
<organism evidence="2">
    <name type="scientific">Entamoeba dispar (strain ATCC PRA-260 / SAW760)</name>
    <dbReference type="NCBI Taxonomy" id="370354"/>
    <lineage>
        <taxon>Eukaryota</taxon>
        <taxon>Amoebozoa</taxon>
        <taxon>Evosea</taxon>
        <taxon>Archamoebae</taxon>
        <taxon>Mastigamoebida</taxon>
        <taxon>Entamoebidae</taxon>
        <taxon>Entamoeba</taxon>
    </lineage>
</organism>
<gene>
    <name evidence="1" type="ORF">EDI_113680</name>
</gene>
<sequence length="107" mass="12725">MSYTIEERCDLYPLEEIAISALYDYYSDLVDLQDMCDDMKMLCEKEQITTCESEKYGKLIEDEAFLIEDIAKLSNEMLIKHKNVIDAYRTCRSVREMKRKDFTKPKK</sequence>
<accession>B0ECM3</accession>
<dbReference type="KEGG" id="edi:EDI_113680"/>
<keyword evidence="2" id="KW-1185">Reference proteome</keyword>